<dbReference type="CDD" id="cd11336">
    <property type="entry name" value="AmyAc_MTSase"/>
    <property type="match status" value="1"/>
</dbReference>
<dbReference type="Gene3D" id="3.20.20.80">
    <property type="entry name" value="Glycosidases"/>
    <property type="match status" value="1"/>
</dbReference>
<proteinExistence type="predicted"/>
<dbReference type="Pfam" id="PF00128">
    <property type="entry name" value="Alpha-amylase"/>
    <property type="match status" value="1"/>
</dbReference>
<dbReference type="AlphaFoldDB" id="A0A3N5B136"/>
<comment type="caution">
    <text evidence="2">The sequence shown here is derived from an EMBL/GenBank/DDBJ whole genome shotgun (WGS) entry which is preliminary data.</text>
</comment>
<dbReference type="Gene3D" id="3.30.1590.10">
    <property type="entry name" value="Maltooligosyl trehalose synthase, domain 2"/>
    <property type="match status" value="1"/>
</dbReference>
<evidence type="ECO:0000313" key="3">
    <source>
        <dbReference type="Proteomes" id="UP000282654"/>
    </source>
</evidence>
<evidence type="ECO:0000313" key="2">
    <source>
        <dbReference type="EMBL" id="RPF49340.1"/>
    </source>
</evidence>
<dbReference type="GO" id="GO:0030980">
    <property type="term" value="P:alpha-glucan catabolic process"/>
    <property type="evidence" value="ECO:0007669"/>
    <property type="project" value="TreeGrafter"/>
</dbReference>
<evidence type="ECO:0000259" key="1">
    <source>
        <dbReference type="SMART" id="SM00642"/>
    </source>
</evidence>
<dbReference type="InterPro" id="IPR006047">
    <property type="entry name" value="GH13_cat_dom"/>
</dbReference>
<dbReference type="PANTHER" id="PTHR10357">
    <property type="entry name" value="ALPHA-AMYLASE FAMILY MEMBER"/>
    <property type="match status" value="1"/>
</dbReference>
<dbReference type="SMART" id="SM00642">
    <property type="entry name" value="Aamy"/>
    <property type="match status" value="1"/>
</dbReference>
<dbReference type="RefSeq" id="WP_245963013.1">
    <property type="nucleotide sequence ID" value="NZ_RKRE01000001.1"/>
</dbReference>
<dbReference type="InterPro" id="IPR012767">
    <property type="entry name" value="Trehalose_TreY"/>
</dbReference>
<name>A0A3N5B136_9THEO</name>
<dbReference type="NCBIfam" id="TIGR02401">
    <property type="entry name" value="trehalose_TreY"/>
    <property type="match status" value="1"/>
</dbReference>
<dbReference type="InterPro" id="IPR013797">
    <property type="entry name" value="Maltooligo_trehalose_synth_4"/>
</dbReference>
<sequence>MFKVAGGRVPGATYRIQLGPHFGFSEAAALIPYLAALGITDLYAAPILEARAGSTHGYDVTDPTRVRAALGGEEGFRRLVAALKAHGLGLLLDIVPNHMAASPQNPWWADLLRHGQASPYAPFFDIDWDPPAPDLRGRVLLPVLGAPFGEELEKGALQLALQEEGFYVCYHEQAFPLSPETAALILPPPEAELPEDAAALRRASREVINAQLRCLNGTPGNPESFNRLEAILAQQHYRLACWRLANSEINYRRFFDVSELVGVRVEDPAVFEATHRLLLRLAAEGSVTGFRIDHIDGLYDPYAYLHRLREKLVALGLENFYLVVEKIRTGDEELPGNWPVAGTTGYDFLNAVSELFVDERGLAHLEETYREATDSADFSEVVYRCKRLVLDRLFASETATLAQDLWLLARKDRYGWDLPLAALKEALIDLTASLPVYRTYVRGYPVAARDKRYIEEACAQALRRSPHLAVALTFLRRLLLLTDWPRLSPAQQEEHRHFVMRWQQLTGPVTAKGFEDTALYRYNRLLALNEVGGDPGTSGLAVSEFHARNAAVLRRWPHTLNATSTHDTKRSEDVRARLSVLSEIPAIWVEKFKLWQQWNRRKKPVVKGRPVPDANTEWFIYQTLLGAWPLDEKEEAEFKVRLAAYVTKAAREAKVRTEWLDPDPEYEQALSEFLTAILAPESGNLFRADFEALEETVAYYGALNSLAQALLKIATPGIPDFYQGTEVWNFSLVDPDNRRPVDFARHSALLQGLQKDEKSRSKLSLVQELLASWKDGRIKLYTIYKALHFRRDHLELFSGGAYLPLTVAGLRREHVCAFIRQKGNQWVVVAVPRLLVRLQQQSRTGLRNPEAPALPARQPPLGAATWNDDRLLLPESAPEEWYNIFTGESLRYVPSPHCGSTPEGGHTLYLADVFRSFPVALLTAD</sequence>
<gene>
    <name evidence="2" type="ORF">EDD75_0148</name>
</gene>
<dbReference type="GO" id="GO:0047470">
    <property type="term" value="F:(1,4)-alpha-D-glucan 1-alpha-D-glucosylmutase activity"/>
    <property type="evidence" value="ECO:0007669"/>
    <property type="project" value="TreeGrafter"/>
</dbReference>
<feature type="domain" description="Glycosyl hydrolase family 13 catalytic" evidence="1">
    <location>
        <begin position="17"/>
        <end position="442"/>
    </location>
</feature>
<dbReference type="EMBL" id="RKRE01000001">
    <property type="protein sequence ID" value="RPF49340.1"/>
    <property type="molecule type" value="Genomic_DNA"/>
</dbReference>
<dbReference type="GO" id="GO:0005992">
    <property type="term" value="P:trehalose biosynthetic process"/>
    <property type="evidence" value="ECO:0007669"/>
    <property type="project" value="TreeGrafter"/>
</dbReference>
<dbReference type="Gene3D" id="1.10.150.200">
    <property type="entry name" value="Maltooligosyl trehalose synthase, domain 3"/>
    <property type="match status" value="1"/>
</dbReference>
<keyword evidence="3" id="KW-1185">Reference proteome</keyword>
<reference evidence="2 3" key="1">
    <citation type="submission" date="2018-11" db="EMBL/GenBank/DDBJ databases">
        <title>Genomic Encyclopedia of Type Strains, Phase IV (KMG-IV): sequencing the most valuable type-strain genomes for metagenomic binning, comparative biology and taxonomic classification.</title>
        <authorList>
            <person name="Goeker M."/>
        </authorList>
    </citation>
    <scope>NUCLEOTIDE SEQUENCE [LARGE SCALE GENOMIC DNA]</scope>
    <source>
        <strain evidence="2 3">DSM 102936</strain>
    </source>
</reference>
<protein>
    <submittedName>
        <fullName evidence="2">Maltooligosyl trehalose synthase</fullName>
    </submittedName>
</protein>
<dbReference type="SUPFAM" id="SSF51445">
    <property type="entry name" value="(Trans)glycosidases"/>
    <property type="match status" value="1"/>
</dbReference>
<accession>A0A3N5B136</accession>
<dbReference type="Proteomes" id="UP000282654">
    <property type="component" value="Unassembled WGS sequence"/>
</dbReference>
<dbReference type="InterPro" id="IPR017853">
    <property type="entry name" value="GH"/>
</dbReference>
<dbReference type="Gene3D" id="1.10.10.470">
    <property type="entry name" value="Maltooligosyl trehalose synthase, domain 4"/>
    <property type="match status" value="1"/>
</dbReference>
<dbReference type="PANTHER" id="PTHR10357:SF216">
    <property type="entry name" value="MALTOOLIGOSYL TREHALOSE SYNTHASE-RELATED"/>
    <property type="match status" value="1"/>
</dbReference>
<organism evidence="2 3">
    <name type="scientific">Thermodesulfitimonas autotrophica</name>
    <dbReference type="NCBI Taxonomy" id="1894989"/>
    <lineage>
        <taxon>Bacteria</taxon>
        <taxon>Bacillati</taxon>
        <taxon>Bacillota</taxon>
        <taxon>Clostridia</taxon>
        <taxon>Thermoanaerobacterales</taxon>
        <taxon>Thermoanaerobacteraceae</taxon>
        <taxon>Thermodesulfitimonas</taxon>
    </lineage>
</organism>